<dbReference type="CDD" id="cd00082">
    <property type="entry name" value="HisKA"/>
    <property type="match status" value="1"/>
</dbReference>
<dbReference type="InterPro" id="IPR036097">
    <property type="entry name" value="HisK_dim/P_sf"/>
</dbReference>
<dbReference type="Proteomes" id="UP001500751">
    <property type="component" value="Unassembled WGS sequence"/>
</dbReference>
<evidence type="ECO:0000259" key="13">
    <source>
        <dbReference type="PROSITE" id="PS50885"/>
    </source>
</evidence>
<comment type="catalytic activity">
    <reaction evidence="1">
        <text>ATP + protein L-histidine = ADP + protein N-phospho-L-histidine.</text>
        <dbReference type="EC" id="2.7.13.3"/>
    </reaction>
</comment>
<evidence type="ECO:0000313" key="15">
    <source>
        <dbReference type="Proteomes" id="UP001500751"/>
    </source>
</evidence>
<evidence type="ECO:0000256" key="3">
    <source>
        <dbReference type="ARBA" id="ARBA00012438"/>
    </source>
</evidence>
<dbReference type="Gene3D" id="1.10.287.130">
    <property type="match status" value="1"/>
</dbReference>
<dbReference type="InterPro" id="IPR005467">
    <property type="entry name" value="His_kinase_dom"/>
</dbReference>
<dbReference type="PROSITE" id="PS50109">
    <property type="entry name" value="HIS_KIN"/>
    <property type="match status" value="1"/>
</dbReference>
<dbReference type="EMBL" id="BAAAQN010000004">
    <property type="protein sequence ID" value="GAA2016157.1"/>
    <property type="molecule type" value="Genomic_DNA"/>
</dbReference>
<feature type="domain" description="HAMP" evidence="13">
    <location>
        <begin position="169"/>
        <end position="221"/>
    </location>
</feature>
<evidence type="ECO:0000256" key="6">
    <source>
        <dbReference type="ARBA" id="ARBA00022692"/>
    </source>
</evidence>
<dbReference type="InterPro" id="IPR003660">
    <property type="entry name" value="HAMP_dom"/>
</dbReference>
<evidence type="ECO:0000256" key="11">
    <source>
        <dbReference type="SAM" id="Phobius"/>
    </source>
</evidence>
<evidence type="ECO:0000256" key="9">
    <source>
        <dbReference type="ARBA" id="ARBA00023012"/>
    </source>
</evidence>
<dbReference type="InterPro" id="IPR003661">
    <property type="entry name" value="HisK_dim/P_dom"/>
</dbReference>
<keyword evidence="7" id="KW-0418">Kinase</keyword>
<feature type="transmembrane region" description="Helical" evidence="11">
    <location>
        <begin position="149"/>
        <end position="168"/>
    </location>
</feature>
<evidence type="ECO:0000256" key="2">
    <source>
        <dbReference type="ARBA" id="ARBA00004236"/>
    </source>
</evidence>
<feature type="domain" description="Histidine kinase" evidence="12">
    <location>
        <begin position="236"/>
        <end position="474"/>
    </location>
</feature>
<dbReference type="Pfam" id="PF00512">
    <property type="entry name" value="HisKA"/>
    <property type="match status" value="1"/>
</dbReference>
<proteinExistence type="predicted"/>
<keyword evidence="10 11" id="KW-0472">Membrane</keyword>
<feature type="transmembrane region" description="Helical" evidence="11">
    <location>
        <begin position="6"/>
        <end position="29"/>
    </location>
</feature>
<evidence type="ECO:0000256" key="1">
    <source>
        <dbReference type="ARBA" id="ARBA00000085"/>
    </source>
</evidence>
<evidence type="ECO:0000256" key="8">
    <source>
        <dbReference type="ARBA" id="ARBA00022989"/>
    </source>
</evidence>
<dbReference type="CDD" id="cd00075">
    <property type="entry name" value="HATPase"/>
    <property type="match status" value="1"/>
</dbReference>
<dbReference type="PANTHER" id="PTHR45436">
    <property type="entry name" value="SENSOR HISTIDINE KINASE YKOH"/>
    <property type="match status" value="1"/>
</dbReference>
<dbReference type="PROSITE" id="PS50885">
    <property type="entry name" value="HAMP"/>
    <property type="match status" value="1"/>
</dbReference>
<gene>
    <name evidence="14" type="ORF">GCM10009839_09530</name>
</gene>
<dbReference type="InterPro" id="IPR003594">
    <property type="entry name" value="HATPase_dom"/>
</dbReference>
<name>A0ABN2TPA6_9ACTN</name>
<dbReference type="SMART" id="SM00388">
    <property type="entry name" value="HisKA"/>
    <property type="match status" value="1"/>
</dbReference>
<evidence type="ECO:0000256" key="7">
    <source>
        <dbReference type="ARBA" id="ARBA00022777"/>
    </source>
</evidence>
<evidence type="ECO:0000256" key="5">
    <source>
        <dbReference type="ARBA" id="ARBA00022679"/>
    </source>
</evidence>
<dbReference type="InterPro" id="IPR050428">
    <property type="entry name" value="TCS_sensor_his_kinase"/>
</dbReference>
<dbReference type="InterPro" id="IPR004358">
    <property type="entry name" value="Sig_transdc_His_kin-like_C"/>
</dbReference>
<sequence length="481" mass="50073">MKLSTRFAWMSAAMLPVLVIAAGAALVPWESADLRAERDTHLHARAQLLLPQAGSLAAQSADPASRVREALQAPDDAVVLAVPGSADVAVGDTPPAARLPLADGWFSVRDGARTWRGYSASDTASRTRVWVVEPESVLNAKVRKLRGRVWLMAVIVSPVAFGVGALIGRRSIRPLTVLRNRAGRVSAGTGARIDLRTGVEEVDAVAEVLDAALARRDEQERQTVEAWQAARSFAATAAHELRTPLTAVQTALDVLEHPGADAEDRGAALADLREAHTRVLGLLEVLRALSRAELTRPESFVAVDLAELAETALHAARGRHAGVRFEMQGNVATGSEATVGAPADAGMLVGWADGLRMVLDNLLDNAAVHGSGGAGGSGNSGGAHGSGSSGRVVLGVWQKADVLAVTVDDEGPGIAPEVQARLFERFSKSGSSAGFGLGLTIVAQVVTLHGGTVEAGVAPRGRGARFTVRLPTSQGFPKVSS</sequence>
<keyword evidence="5" id="KW-0808">Transferase</keyword>
<evidence type="ECO:0000256" key="4">
    <source>
        <dbReference type="ARBA" id="ARBA00022553"/>
    </source>
</evidence>
<comment type="caution">
    <text evidence="14">The sequence shown here is derived from an EMBL/GenBank/DDBJ whole genome shotgun (WGS) entry which is preliminary data.</text>
</comment>
<dbReference type="PRINTS" id="PR00344">
    <property type="entry name" value="BCTRLSENSOR"/>
</dbReference>
<reference evidence="14 15" key="1">
    <citation type="journal article" date="2019" name="Int. J. Syst. Evol. Microbiol.">
        <title>The Global Catalogue of Microorganisms (GCM) 10K type strain sequencing project: providing services to taxonomists for standard genome sequencing and annotation.</title>
        <authorList>
            <consortium name="The Broad Institute Genomics Platform"/>
            <consortium name="The Broad Institute Genome Sequencing Center for Infectious Disease"/>
            <person name="Wu L."/>
            <person name="Ma J."/>
        </authorList>
    </citation>
    <scope>NUCLEOTIDE SEQUENCE [LARGE SCALE GENOMIC DNA]</scope>
    <source>
        <strain evidence="14 15">JCM 16014</strain>
    </source>
</reference>
<dbReference type="Gene3D" id="3.30.565.10">
    <property type="entry name" value="Histidine kinase-like ATPase, C-terminal domain"/>
    <property type="match status" value="1"/>
</dbReference>
<accession>A0ABN2TPA6</accession>
<keyword evidence="6 11" id="KW-0812">Transmembrane</keyword>
<dbReference type="RefSeq" id="WP_344664247.1">
    <property type="nucleotide sequence ID" value="NZ_BAAAQN010000004.1"/>
</dbReference>
<protein>
    <recommendedName>
        <fullName evidence="3">histidine kinase</fullName>
        <ecNumber evidence="3">2.7.13.3</ecNumber>
    </recommendedName>
</protein>
<comment type="subcellular location">
    <subcellularLocation>
        <location evidence="2">Cell membrane</location>
    </subcellularLocation>
</comment>
<dbReference type="SMART" id="SM00387">
    <property type="entry name" value="HATPase_c"/>
    <property type="match status" value="1"/>
</dbReference>
<dbReference type="InterPro" id="IPR036890">
    <property type="entry name" value="HATPase_C_sf"/>
</dbReference>
<evidence type="ECO:0000256" key="10">
    <source>
        <dbReference type="ARBA" id="ARBA00023136"/>
    </source>
</evidence>
<dbReference type="SUPFAM" id="SSF47384">
    <property type="entry name" value="Homodimeric domain of signal transducing histidine kinase"/>
    <property type="match status" value="1"/>
</dbReference>
<organism evidence="14 15">
    <name type="scientific">Catenulispora yoronensis</name>
    <dbReference type="NCBI Taxonomy" id="450799"/>
    <lineage>
        <taxon>Bacteria</taxon>
        <taxon>Bacillati</taxon>
        <taxon>Actinomycetota</taxon>
        <taxon>Actinomycetes</taxon>
        <taxon>Catenulisporales</taxon>
        <taxon>Catenulisporaceae</taxon>
        <taxon>Catenulispora</taxon>
    </lineage>
</organism>
<dbReference type="EC" id="2.7.13.3" evidence="3"/>
<dbReference type="Gene3D" id="6.10.340.10">
    <property type="match status" value="1"/>
</dbReference>
<evidence type="ECO:0000313" key="14">
    <source>
        <dbReference type="EMBL" id="GAA2016157.1"/>
    </source>
</evidence>
<dbReference type="Pfam" id="PF02518">
    <property type="entry name" value="HATPase_c"/>
    <property type="match status" value="1"/>
</dbReference>
<dbReference type="SUPFAM" id="SSF55874">
    <property type="entry name" value="ATPase domain of HSP90 chaperone/DNA topoisomerase II/histidine kinase"/>
    <property type="match status" value="1"/>
</dbReference>
<evidence type="ECO:0000259" key="12">
    <source>
        <dbReference type="PROSITE" id="PS50109"/>
    </source>
</evidence>
<keyword evidence="4" id="KW-0597">Phosphoprotein</keyword>
<keyword evidence="8 11" id="KW-1133">Transmembrane helix</keyword>
<keyword evidence="9" id="KW-0902">Two-component regulatory system</keyword>
<keyword evidence="15" id="KW-1185">Reference proteome</keyword>
<dbReference type="PANTHER" id="PTHR45436:SF5">
    <property type="entry name" value="SENSOR HISTIDINE KINASE TRCS"/>
    <property type="match status" value="1"/>
</dbReference>